<dbReference type="EMBL" id="HBUF01480692">
    <property type="protein sequence ID" value="CAG6744990.1"/>
    <property type="molecule type" value="Transcribed_RNA"/>
</dbReference>
<reference evidence="1" key="1">
    <citation type="submission" date="2021-05" db="EMBL/GenBank/DDBJ databases">
        <authorList>
            <person name="Alioto T."/>
            <person name="Alioto T."/>
            <person name="Gomez Garrido J."/>
        </authorList>
    </citation>
    <scope>NUCLEOTIDE SEQUENCE</scope>
</reference>
<organism evidence="1">
    <name type="scientific">Cacopsylla melanoneura</name>
    <dbReference type="NCBI Taxonomy" id="428564"/>
    <lineage>
        <taxon>Eukaryota</taxon>
        <taxon>Metazoa</taxon>
        <taxon>Ecdysozoa</taxon>
        <taxon>Arthropoda</taxon>
        <taxon>Hexapoda</taxon>
        <taxon>Insecta</taxon>
        <taxon>Pterygota</taxon>
        <taxon>Neoptera</taxon>
        <taxon>Paraneoptera</taxon>
        <taxon>Hemiptera</taxon>
        <taxon>Sternorrhyncha</taxon>
        <taxon>Psylloidea</taxon>
        <taxon>Psyllidae</taxon>
        <taxon>Psyllinae</taxon>
        <taxon>Cacopsylla</taxon>
    </lineage>
</organism>
<dbReference type="AlphaFoldDB" id="A0A8D9EAV6"/>
<proteinExistence type="predicted"/>
<accession>A0A8D9EAV6</accession>
<dbReference type="PROSITE" id="PS51257">
    <property type="entry name" value="PROKAR_LIPOPROTEIN"/>
    <property type="match status" value="1"/>
</dbReference>
<sequence>MLSTSRDSAHGNLSTSVASSCLLSHQNSYLSLSQVDMKPNLGYSYPMDISKFSPDSTSTVSSTTSSNYPNSSAANNCFMTSQNSSYCENAYYMASSPPESFKRNTPTTYYDGVNMDNSFLFNNPSPPCIRYDAGYSQTPCISAPPNS</sequence>
<protein>
    <submittedName>
        <fullName evidence="1">Uncharacterized protein</fullName>
    </submittedName>
</protein>
<evidence type="ECO:0000313" key="1">
    <source>
        <dbReference type="EMBL" id="CAG6744990.1"/>
    </source>
</evidence>
<name>A0A8D9EAV6_9HEMI</name>